<feature type="transmembrane region" description="Helical" evidence="5">
    <location>
        <begin position="353"/>
        <end position="382"/>
    </location>
</feature>
<gene>
    <name evidence="6" type="ORF">POF43_026465</name>
</gene>
<dbReference type="RefSeq" id="WP_271325785.1">
    <property type="nucleotide sequence ID" value="NZ_JAAGKO020000047.1"/>
</dbReference>
<feature type="transmembrane region" description="Helical" evidence="5">
    <location>
        <begin position="49"/>
        <end position="66"/>
    </location>
</feature>
<evidence type="ECO:0000256" key="1">
    <source>
        <dbReference type="ARBA" id="ARBA00004141"/>
    </source>
</evidence>
<reference evidence="6 7" key="1">
    <citation type="submission" date="2023-05" db="EMBL/GenBank/DDBJ databases">
        <title>Streptantibioticus silvisoli sp. nov., acidotolerant actinomycetes 1 from pine litter.</title>
        <authorList>
            <person name="Swiecimska M."/>
            <person name="Golinska P."/>
            <person name="Sangal V."/>
            <person name="Wachnowicz B."/>
            <person name="Goodfellow M."/>
        </authorList>
    </citation>
    <scope>NUCLEOTIDE SEQUENCE [LARGE SCALE GENOMIC DNA]</scope>
    <source>
        <strain evidence="6 7">SL54</strain>
    </source>
</reference>
<evidence type="ECO:0000313" key="6">
    <source>
        <dbReference type="EMBL" id="MDI5966230.1"/>
    </source>
</evidence>
<dbReference type="InterPro" id="IPR014743">
    <property type="entry name" value="Cl-channel_core"/>
</dbReference>
<keyword evidence="2 5" id="KW-0812">Transmembrane</keyword>
<comment type="subcellular location">
    <subcellularLocation>
        <location evidence="1">Membrane</location>
        <topology evidence="1">Multi-pass membrane protein</topology>
    </subcellularLocation>
</comment>
<evidence type="ECO:0000256" key="2">
    <source>
        <dbReference type="ARBA" id="ARBA00022692"/>
    </source>
</evidence>
<feature type="transmembrane region" description="Helical" evidence="5">
    <location>
        <begin position="87"/>
        <end position="106"/>
    </location>
</feature>
<dbReference type="PRINTS" id="PR00762">
    <property type="entry name" value="CLCHANNEL"/>
</dbReference>
<proteinExistence type="predicted"/>
<keyword evidence="7" id="KW-1185">Reference proteome</keyword>
<feature type="transmembrane region" description="Helical" evidence="5">
    <location>
        <begin position="223"/>
        <end position="244"/>
    </location>
</feature>
<dbReference type="InterPro" id="IPR050368">
    <property type="entry name" value="ClC-type_chloride_channel"/>
</dbReference>
<evidence type="ECO:0000313" key="7">
    <source>
        <dbReference type="Proteomes" id="UP001156398"/>
    </source>
</evidence>
<feature type="transmembrane region" description="Helical" evidence="5">
    <location>
        <begin position="329"/>
        <end position="347"/>
    </location>
</feature>
<sequence length="418" mass="41266">MLGVAALLGVPVSAAAFGFLALVHALQDQVFTGLPRALGLHGTPDWWPVPVLAVAGLLVAPVIRHLPGTAGHEPSAGMSASGFPAPAELPGVLLAALASLALGVVLGPEAPLIALGGGLALAVVRAAGRHRELPARAGEVVASAGAFAAVATLLGSPLTGAFLLMEASGLGGALLGAVLVPGLLAAGTGALIFTGLGSWTGLGTYSLTLHHVPATRAPDAAQFGWALVVGLAAALAGTAVKRLARWLLPRIAGRRLPLTVAAGLVVGATAALYGTVTGHSLSDVLYSGQNALDPLLAAPGAYSVGALLLLMVCKAFAYGVSLSAFRGGPIFPSMFIGAVGGVALSRAGGLPLAAGFAMGIGAMCVAMLDLPMTSVLLATLLLGRPGLTVLPLVIVAVVVSYVASARLAPPPRRVERGG</sequence>
<name>A0ABT6W667_9ACTN</name>
<dbReference type="PANTHER" id="PTHR43427">
    <property type="entry name" value="CHLORIDE CHANNEL PROTEIN CLC-E"/>
    <property type="match status" value="1"/>
</dbReference>
<dbReference type="PANTHER" id="PTHR43427:SF9">
    <property type="entry name" value="ION-TRANSPORT PROTEIN YFEO-RELATED"/>
    <property type="match status" value="1"/>
</dbReference>
<dbReference type="Proteomes" id="UP001156398">
    <property type="component" value="Unassembled WGS sequence"/>
</dbReference>
<evidence type="ECO:0000256" key="4">
    <source>
        <dbReference type="ARBA" id="ARBA00023136"/>
    </source>
</evidence>
<protein>
    <submittedName>
        <fullName evidence="6">Chloride channel protein</fullName>
    </submittedName>
</protein>
<dbReference type="SUPFAM" id="SSF81340">
    <property type="entry name" value="Clc chloride channel"/>
    <property type="match status" value="1"/>
</dbReference>
<dbReference type="EMBL" id="JAAGKO020000047">
    <property type="protein sequence ID" value="MDI5966230.1"/>
    <property type="molecule type" value="Genomic_DNA"/>
</dbReference>
<accession>A0ABT6W667</accession>
<feature type="transmembrane region" description="Helical" evidence="5">
    <location>
        <begin position="389"/>
        <end position="408"/>
    </location>
</feature>
<feature type="transmembrane region" description="Helical" evidence="5">
    <location>
        <begin position="164"/>
        <end position="184"/>
    </location>
</feature>
<feature type="transmembrane region" description="Helical" evidence="5">
    <location>
        <begin position="112"/>
        <end position="128"/>
    </location>
</feature>
<keyword evidence="3 5" id="KW-1133">Transmembrane helix</keyword>
<feature type="transmembrane region" description="Helical" evidence="5">
    <location>
        <begin position="256"/>
        <end position="276"/>
    </location>
</feature>
<feature type="transmembrane region" description="Helical" evidence="5">
    <location>
        <begin position="140"/>
        <end position="158"/>
    </location>
</feature>
<dbReference type="InterPro" id="IPR001807">
    <property type="entry name" value="ClC"/>
</dbReference>
<feature type="transmembrane region" description="Helical" evidence="5">
    <location>
        <begin position="296"/>
        <end position="317"/>
    </location>
</feature>
<evidence type="ECO:0000256" key="5">
    <source>
        <dbReference type="SAM" id="Phobius"/>
    </source>
</evidence>
<evidence type="ECO:0000256" key="3">
    <source>
        <dbReference type="ARBA" id="ARBA00022989"/>
    </source>
</evidence>
<keyword evidence="4 5" id="KW-0472">Membrane</keyword>
<organism evidence="6 7">
    <name type="scientific">Streptantibioticus silvisoli</name>
    <dbReference type="NCBI Taxonomy" id="2705255"/>
    <lineage>
        <taxon>Bacteria</taxon>
        <taxon>Bacillati</taxon>
        <taxon>Actinomycetota</taxon>
        <taxon>Actinomycetes</taxon>
        <taxon>Kitasatosporales</taxon>
        <taxon>Streptomycetaceae</taxon>
        <taxon>Streptantibioticus</taxon>
    </lineage>
</organism>
<comment type="caution">
    <text evidence="6">The sequence shown here is derived from an EMBL/GenBank/DDBJ whole genome shotgun (WGS) entry which is preliminary data.</text>
</comment>
<dbReference type="Gene3D" id="1.10.3080.10">
    <property type="entry name" value="Clc chloride channel"/>
    <property type="match status" value="1"/>
</dbReference>
<dbReference type="Pfam" id="PF00654">
    <property type="entry name" value="Voltage_CLC"/>
    <property type="match status" value="1"/>
</dbReference>